<dbReference type="GO" id="GO:0016197">
    <property type="term" value="P:endosomal transport"/>
    <property type="evidence" value="ECO:0007669"/>
    <property type="project" value="TreeGrafter"/>
</dbReference>
<dbReference type="Proteomes" id="UP000237347">
    <property type="component" value="Unassembled WGS sequence"/>
</dbReference>
<proteinExistence type="predicted"/>
<dbReference type="GO" id="GO:0005794">
    <property type="term" value="C:Golgi apparatus"/>
    <property type="evidence" value="ECO:0007669"/>
    <property type="project" value="TreeGrafter"/>
</dbReference>
<organism evidence="3 4">
    <name type="scientific">Quercus suber</name>
    <name type="common">Cork oak</name>
    <dbReference type="NCBI Taxonomy" id="58331"/>
    <lineage>
        <taxon>Eukaryota</taxon>
        <taxon>Viridiplantae</taxon>
        <taxon>Streptophyta</taxon>
        <taxon>Embryophyta</taxon>
        <taxon>Tracheophyta</taxon>
        <taxon>Spermatophyta</taxon>
        <taxon>Magnoliopsida</taxon>
        <taxon>eudicotyledons</taxon>
        <taxon>Gunneridae</taxon>
        <taxon>Pentapetalae</taxon>
        <taxon>rosids</taxon>
        <taxon>fabids</taxon>
        <taxon>Fagales</taxon>
        <taxon>Fagaceae</taxon>
        <taxon>Quercus</taxon>
    </lineage>
</organism>
<feature type="domain" description="FPL" evidence="2">
    <location>
        <begin position="114"/>
        <end position="264"/>
    </location>
</feature>
<evidence type="ECO:0000313" key="3">
    <source>
        <dbReference type="EMBL" id="KAK7855188.1"/>
    </source>
</evidence>
<gene>
    <name evidence="3" type="primary">TT9_3</name>
    <name evidence="3" type="ORF">CFP56_029368</name>
</gene>
<keyword evidence="1" id="KW-0072">Autophagy</keyword>
<dbReference type="Pfam" id="PF09758">
    <property type="entry name" value="FPL"/>
    <property type="match status" value="2"/>
</dbReference>
<evidence type="ECO:0000259" key="2">
    <source>
        <dbReference type="Pfam" id="PF09758"/>
    </source>
</evidence>
<dbReference type="PANTHER" id="PTHR21481">
    <property type="entry name" value="PROTEIN CLEC16A"/>
    <property type="match status" value="1"/>
</dbReference>
<dbReference type="GO" id="GO:0007034">
    <property type="term" value="P:vacuolar transport"/>
    <property type="evidence" value="ECO:0007669"/>
    <property type="project" value="TreeGrafter"/>
</dbReference>
<protein>
    <submittedName>
        <fullName evidence="3">Protein transparent testa 9</fullName>
    </submittedName>
</protein>
<sequence length="881" mass="99847">MWRSFWRSIDRFSLQHFKYVINELRGIKVVHKHNRELVIDLLQSIVEIVTYGDRQDPMIFECFMEYQVLAEFVRVLKIGKNARIEAPLLQYVINELRGIKVVHKHNRELVIDLLQSIVEIVTYGDRQDPMIFECFMEYQVLAEFVRVLKIGKNARIEAPLLQYLSIMIQNMDSEHAIYYCLSNDYINSIIEHQYEFDGGDLAPYYVSFLRAVSSKINRDTLCLLVKVHGDAVVSFPLYNEALKFARHGEKMIQTAVRALTLNIYNVSDDMVYQFITTPPVSKYFSDLVCRLKEQCFHLDTLLHFKEETSTRERRNELVLETDKIVDDIYYLKDILSVGEYRLNRLISQNLFSLLVFPTLLPLLQLRQNDGSNISSVTSLYIVSRLLQVVDGKSMVNAVAGVILYPYMTLSVGDAMKGDTVDGVCNASSFLDHLNDMEKRVCSGPESEGAENFKSNNLFGHLAEYLSSNSQLISGLQNDDCVERGGVLAHIFADNNHSLLLASLFLLLILAESKDLDYLLASMIGLSRIQDIVNHDLSASQVADGSIFVKFMPQILNALLKILASQPPLSVLIQWHTGWFLRKLLISQISKGKTVNDLNFHLFNTSYEQSRERLRKELDGCWFDYIPDTLRNEWLSCKTALEESSQFKDPFFALEIAVCQQDTDGDATTVSAWQRMVEAVKVFILHLQLKAVIFKGSLLEKPVLNMLNGPTADSGRGHASDTPSASFGSDVSLGSGIPCRIAFSNAGIRDIYLIPVARETTGKLLLTEKHPFRSQRGVVIAIAPLAGLSPKIDNDHPSWLHLRIREFDPKFNTSKARSNHLKMSNHVADGKWTLGFPTAKACEAARLLILEETSKQRSFVESILAPLLQDDYLGNLSDVEDE</sequence>
<dbReference type="PANTHER" id="PTHR21481:SF0">
    <property type="entry name" value="PROTEIN CLEC16A"/>
    <property type="match status" value="1"/>
</dbReference>
<dbReference type="InterPro" id="IPR019155">
    <property type="entry name" value="CLEC16A/TT9_N"/>
</dbReference>
<dbReference type="InterPro" id="IPR039272">
    <property type="entry name" value="CLEC16A/TT9"/>
</dbReference>
<dbReference type="GO" id="GO:1901096">
    <property type="term" value="P:regulation of autophagosome maturation"/>
    <property type="evidence" value="ECO:0007669"/>
    <property type="project" value="TreeGrafter"/>
</dbReference>
<comment type="caution">
    <text evidence="3">The sequence shown here is derived from an EMBL/GenBank/DDBJ whole genome shotgun (WGS) entry which is preliminary data.</text>
</comment>
<dbReference type="GO" id="GO:0005770">
    <property type="term" value="C:late endosome"/>
    <property type="evidence" value="ECO:0007669"/>
    <property type="project" value="TreeGrafter"/>
</dbReference>
<dbReference type="EMBL" id="PKMF04000048">
    <property type="protein sequence ID" value="KAK7855188.1"/>
    <property type="molecule type" value="Genomic_DNA"/>
</dbReference>
<reference evidence="3 4" key="1">
    <citation type="journal article" date="2018" name="Sci. Data">
        <title>The draft genome sequence of cork oak.</title>
        <authorList>
            <person name="Ramos A.M."/>
            <person name="Usie A."/>
            <person name="Barbosa P."/>
            <person name="Barros P.M."/>
            <person name="Capote T."/>
            <person name="Chaves I."/>
            <person name="Simoes F."/>
            <person name="Abreu I."/>
            <person name="Carrasquinho I."/>
            <person name="Faro C."/>
            <person name="Guimaraes J.B."/>
            <person name="Mendonca D."/>
            <person name="Nobrega F."/>
            <person name="Rodrigues L."/>
            <person name="Saibo N.J.M."/>
            <person name="Varela M.C."/>
            <person name="Egas C."/>
            <person name="Matos J."/>
            <person name="Miguel C.M."/>
            <person name="Oliveira M.M."/>
            <person name="Ricardo C.P."/>
            <person name="Goncalves S."/>
        </authorList>
    </citation>
    <scope>NUCLEOTIDE SEQUENCE [LARGE SCALE GENOMIC DNA]</scope>
    <source>
        <strain evidence="4">cv. HL8</strain>
    </source>
</reference>
<evidence type="ECO:0000313" key="4">
    <source>
        <dbReference type="Proteomes" id="UP000237347"/>
    </source>
</evidence>
<dbReference type="GO" id="GO:0006914">
    <property type="term" value="P:autophagy"/>
    <property type="evidence" value="ECO:0007669"/>
    <property type="project" value="UniProtKB-KW"/>
</dbReference>
<dbReference type="AlphaFoldDB" id="A0AAW0LVW9"/>
<name>A0AAW0LVW9_QUESU</name>
<keyword evidence="4" id="KW-1185">Reference proteome</keyword>
<accession>A0AAW0LVW9</accession>
<feature type="domain" description="FPL" evidence="2">
    <location>
        <begin position="42"/>
        <end position="93"/>
    </location>
</feature>
<evidence type="ECO:0000256" key="1">
    <source>
        <dbReference type="ARBA" id="ARBA00023006"/>
    </source>
</evidence>